<keyword evidence="17" id="KW-1185">Reference proteome</keyword>
<feature type="transmembrane region" description="Helical" evidence="14">
    <location>
        <begin position="116"/>
        <end position="137"/>
    </location>
</feature>
<dbReference type="GO" id="GO:0006782">
    <property type="term" value="P:protoporphyrinogen IX biosynthetic process"/>
    <property type="evidence" value="ECO:0007669"/>
    <property type="project" value="UniProtKB-UniRule"/>
</dbReference>
<accession>A0A4P9VQD1</accession>
<keyword evidence="8 14" id="KW-0479">Metal-binding</keyword>
<dbReference type="PANTHER" id="PTHR40255">
    <property type="entry name" value="UPF0093 MEMBRANE PROTEIN SLR1790"/>
    <property type="match status" value="1"/>
</dbReference>
<dbReference type="GO" id="GO:0046872">
    <property type="term" value="F:metal ion binding"/>
    <property type="evidence" value="ECO:0007669"/>
    <property type="project" value="UniProtKB-UniRule"/>
</dbReference>
<feature type="binding site" description="axial binding residue" evidence="14">
    <location>
        <position position="84"/>
    </location>
    <ligand>
        <name>heme</name>
        <dbReference type="ChEBI" id="CHEBI:30413"/>
    </ligand>
    <ligandPart>
        <name>Fe</name>
        <dbReference type="ChEBI" id="CHEBI:18248"/>
    </ligandPart>
</feature>
<comment type="caution">
    <text evidence="16">The sequence shown here is derived from an EMBL/GenBank/DDBJ whole genome shotgun (WGS) entry which is preliminary data.</text>
</comment>
<keyword evidence="7 14" id="KW-0812">Transmembrane</keyword>
<keyword evidence="12 14" id="KW-0472">Membrane</keyword>
<keyword evidence="11 14" id="KW-0408">Iron</keyword>
<keyword evidence="9 14" id="KW-1133">Transmembrane helix</keyword>
<dbReference type="InterPro" id="IPR005265">
    <property type="entry name" value="HemJ-like"/>
</dbReference>
<feature type="transmembrane region" description="Helical" evidence="14">
    <location>
        <begin position="6"/>
        <end position="27"/>
    </location>
</feature>
<comment type="subcellular location">
    <subcellularLocation>
        <location evidence="1 14">Cell membrane</location>
        <topology evidence="1 14">Multi-pass membrane protein</topology>
    </subcellularLocation>
</comment>
<dbReference type="EC" id="1.3.99.-" evidence="14 15"/>
<dbReference type="EMBL" id="NDXW01000001">
    <property type="protein sequence ID" value="RDH45723.1"/>
    <property type="molecule type" value="Genomic_DNA"/>
</dbReference>
<dbReference type="AlphaFoldDB" id="A0A4P9VQD1"/>
<evidence type="ECO:0000313" key="17">
    <source>
        <dbReference type="Proteomes" id="UP000257039"/>
    </source>
</evidence>
<sequence length="140" mass="16607">MLWIKALHLIAMVCWFAGLFYLPRLFVYHAMAEDTTSQTYFKTMERKLYRGITTPAMIATLVFGIWLLSYNWQAYLKMGWIHAKLSLIVLLVIYHFICGYFVKLFQNNANKRNHTYYRIFNEIPVFLLLGIIILAVVRPF</sequence>
<feature type="transmembrane region" description="Helical" evidence="14">
    <location>
        <begin position="48"/>
        <end position="68"/>
    </location>
</feature>
<evidence type="ECO:0000256" key="10">
    <source>
        <dbReference type="ARBA" id="ARBA00023002"/>
    </source>
</evidence>
<feature type="binding site" description="axial binding residue" evidence="14">
    <location>
        <position position="8"/>
    </location>
    <ligand>
        <name>heme</name>
        <dbReference type="ChEBI" id="CHEBI:30413"/>
    </ligand>
    <ligandPart>
        <name>Fe</name>
        <dbReference type="ChEBI" id="CHEBI:18248"/>
    </ligandPart>
</feature>
<dbReference type="HAMAP" id="MF_02239">
    <property type="entry name" value="HemJ"/>
    <property type="match status" value="1"/>
</dbReference>
<keyword evidence="5 14" id="KW-1003">Cell membrane</keyword>
<comment type="function">
    <text evidence="14 15">Catalyzes the oxidation of protoporphyrinogen IX to protoporphyrin IX.</text>
</comment>
<comment type="catalytic activity">
    <reaction evidence="13 14 15">
        <text>protoporphyrinogen IX + 3 A = protoporphyrin IX + 3 AH2</text>
        <dbReference type="Rhea" id="RHEA:62000"/>
        <dbReference type="ChEBI" id="CHEBI:13193"/>
        <dbReference type="ChEBI" id="CHEBI:17499"/>
        <dbReference type="ChEBI" id="CHEBI:57306"/>
        <dbReference type="ChEBI" id="CHEBI:57307"/>
    </reaction>
</comment>
<gene>
    <name evidence="16" type="primary">hemJ</name>
    <name evidence="16" type="ORF">B9G39_20990</name>
</gene>
<evidence type="ECO:0000256" key="14">
    <source>
        <dbReference type="HAMAP-Rule" id="MF_02239"/>
    </source>
</evidence>
<evidence type="ECO:0000256" key="15">
    <source>
        <dbReference type="PIRNR" id="PIRNR004638"/>
    </source>
</evidence>
<comment type="cofactor">
    <cofactor evidence="14 15">
        <name>heme b</name>
        <dbReference type="ChEBI" id="CHEBI:60344"/>
    </cofactor>
    <text evidence="14 15">Binds 1 heme b (iron(II)-protoporphyrin IX) group per subunit.</text>
</comment>
<dbReference type="GO" id="GO:0005886">
    <property type="term" value="C:plasma membrane"/>
    <property type="evidence" value="ECO:0007669"/>
    <property type="project" value="UniProtKB-SubCell"/>
</dbReference>
<evidence type="ECO:0000256" key="11">
    <source>
        <dbReference type="ARBA" id="ARBA00023004"/>
    </source>
</evidence>
<evidence type="ECO:0000256" key="4">
    <source>
        <dbReference type="ARBA" id="ARBA00017504"/>
    </source>
</evidence>
<dbReference type="Proteomes" id="UP000257039">
    <property type="component" value="Unassembled WGS sequence"/>
</dbReference>
<evidence type="ECO:0000256" key="9">
    <source>
        <dbReference type="ARBA" id="ARBA00022989"/>
    </source>
</evidence>
<comment type="pathway">
    <text evidence="2 14 15">Porphyrin-containing compound metabolism; protoporphyrin-IX biosynthesis; protoporphyrin-IX from protoporphyrinogen-IX: step 1/1.</text>
</comment>
<reference evidence="16 17" key="1">
    <citation type="submission" date="2017-04" db="EMBL/GenBank/DDBJ databases">
        <title>Draft genome sequence of Zooshikella ganghwensis VG4 isolated from Red Sea sediments.</title>
        <authorList>
            <person name="Rehman Z."/>
            <person name="Alam I."/>
            <person name="Kamau A."/>
            <person name="Bajic V."/>
            <person name="Leiknes T."/>
        </authorList>
    </citation>
    <scope>NUCLEOTIDE SEQUENCE [LARGE SCALE GENOMIC DNA]</scope>
    <source>
        <strain evidence="16 17">VG4</strain>
    </source>
</reference>
<feature type="transmembrane region" description="Helical" evidence="14">
    <location>
        <begin position="80"/>
        <end position="104"/>
    </location>
</feature>
<name>A0A4P9VQD1_9GAMM</name>
<comment type="subunit">
    <text evidence="14">Homodimer.</text>
</comment>
<dbReference type="RefSeq" id="WP_027709292.1">
    <property type="nucleotide sequence ID" value="NZ_NDXW01000001.1"/>
</dbReference>
<evidence type="ECO:0000256" key="13">
    <source>
        <dbReference type="ARBA" id="ARBA00048390"/>
    </source>
</evidence>
<evidence type="ECO:0000256" key="5">
    <source>
        <dbReference type="ARBA" id="ARBA00022475"/>
    </source>
</evidence>
<evidence type="ECO:0000256" key="2">
    <source>
        <dbReference type="ARBA" id="ARBA00005073"/>
    </source>
</evidence>
<evidence type="ECO:0000256" key="6">
    <source>
        <dbReference type="ARBA" id="ARBA00022617"/>
    </source>
</evidence>
<dbReference type="UniPathway" id="UPA00251">
    <property type="reaction ID" value="UER00324"/>
</dbReference>
<protein>
    <recommendedName>
        <fullName evidence="4 14">Protoporphyrinogen IX oxidase</fullName>
        <shortName evidence="14">PPO</shortName>
        <ecNumber evidence="14 15">1.3.99.-</ecNumber>
    </recommendedName>
</protein>
<keyword evidence="6 14" id="KW-0349">Heme</keyword>
<organism evidence="16 17">
    <name type="scientific">Zooshikella ganghwensis</name>
    <dbReference type="NCBI Taxonomy" id="202772"/>
    <lineage>
        <taxon>Bacteria</taxon>
        <taxon>Pseudomonadati</taxon>
        <taxon>Pseudomonadota</taxon>
        <taxon>Gammaproteobacteria</taxon>
        <taxon>Oceanospirillales</taxon>
        <taxon>Zooshikellaceae</taxon>
        <taxon>Zooshikella</taxon>
    </lineage>
</organism>
<evidence type="ECO:0000256" key="12">
    <source>
        <dbReference type="ARBA" id="ARBA00023136"/>
    </source>
</evidence>
<evidence type="ECO:0000256" key="3">
    <source>
        <dbReference type="ARBA" id="ARBA00006501"/>
    </source>
</evidence>
<evidence type="ECO:0000256" key="8">
    <source>
        <dbReference type="ARBA" id="ARBA00022723"/>
    </source>
</evidence>
<proteinExistence type="inferred from homology"/>
<dbReference type="PANTHER" id="PTHR40255:SF1">
    <property type="entry name" value="PROTOPORPHYRINOGEN IX OXIDASE"/>
    <property type="match status" value="1"/>
</dbReference>
<evidence type="ECO:0000313" key="16">
    <source>
        <dbReference type="EMBL" id="RDH45723.1"/>
    </source>
</evidence>
<dbReference type="PIRSF" id="PIRSF004638">
    <property type="entry name" value="UCP004638"/>
    <property type="match status" value="1"/>
</dbReference>
<dbReference type="NCBIfam" id="TIGR00701">
    <property type="entry name" value="protoporphyrinogen oxidase HemJ"/>
    <property type="match status" value="1"/>
</dbReference>
<evidence type="ECO:0000256" key="7">
    <source>
        <dbReference type="ARBA" id="ARBA00022692"/>
    </source>
</evidence>
<dbReference type="GO" id="GO:0070818">
    <property type="term" value="F:protoporphyrinogen oxidase activity"/>
    <property type="evidence" value="ECO:0007669"/>
    <property type="project" value="UniProtKB-UniRule"/>
</dbReference>
<keyword evidence="10 14" id="KW-0560">Oxidoreductase</keyword>
<evidence type="ECO:0000256" key="1">
    <source>
        <dbReference type="ARBA" id="ARBA00004651"/>
    </source>
</evidence>
<dbReference type="Pfam" id="PF03653">
    <property type="entry name" value="UPF0093"/>
    <property type="match status" value="1"/>
</dbReference>
<comment type="similarity">
    <text evidence="3 14 15">Belongs to the HemJ family.</text>
</comment>